<feature type="binding site" evidence="2">
    <location>
        <position position="282"/>
    </location>
    <ligand>
        <name>substrate</name>
    </ligand>
</feature>
<feature type="binding site" evidence="2">
    <location>
        <position position="131"/>
    </location>
    <ligand>
        <name>Mg(2+)</name>
        <dbReference type="ChEBI" id="CHEBI:18420"/>
        <label>1</label>
    </ligand>
</feature>
<evidence type="ECO:0000259" key="3">
    <source>
        <dbReference type="Pfam" id="PF00586"/>
    </source>
</evidence>
<feature type="binding site" evidence="2">
    <location>
        <position position="54"/>
    </location>
    <ligand>
        <name>Mg(2+)</name>
        <dbReference type="ChEBI" id="CHEBI:18420"/>
        <label>1</label>
    </ligand>
</feature>
<keyword evidence="2" id="KW-0547">Nucleotide-binding</keyword>
<organism evidence="5 6">
    <name type="scientific">Fodinibius salinus</name>
    <dbReference type="NCBI Taxonomy" id="860790"/>
    <lineage>
        <taxon>Bacteria</taxon>
        <taxon>Pseudomonadati</taxon>
        <taxon>Balneolota</taxon>
        <taxon>Balneolia</taxon>
        <taxon>Balneolales</taxon>
        <taxon>Balneolaceae</taxon>
        <taxon>Fodinibius</taxon>
    </lineage>
</organism>
<feature type="binding site" evidence="2">
    <location>
        <position position="54"/>
    </location>
    <ligand>
        <name>Mg(2+)</name>
        <dbReference type="ChEBI" id="CHEBI:18420"/>
        <label>2</label>
    </ligand>
</feature>
<feature type="binding site" evidence="2">
    <location>
        <position position="157"/>
    </location>
    <ligand>
        <name>ATP</name>
        <dbReference type="ChEBI" id="CHEBI:30616"/>
    </ligand>
</feature>
<feature type="domain" description="PurM-like N-terminal" evidence="3">
    <location>
        <begin position="35"/>
        <end position="148"/>
    </location>
</feature>
<dbReference type="EMBL" id="VNHY01000002">
    <property type="protein sequence ID" value="TYP93898.1"/>
    <property type="molecule type" value="Genomic_DNA"/>
</dbReference>
<gene>
    <name evidence="2" type="primary">thiL</name>
    <name evidence="5" type="ORF">LX73_1614</name>
</gene>
<dbReference type="GO" id="GO:0009229">
    <property type="term" value="P:thiamine diphosphate biosynthetic process"/>
    <property type="evidence" value="ECO:0007669"/>
    <property type="project" value="UniProtKB-UniRule"/>
</dbReference>
<dbReference type="RefSeq" id="WP_148898939.1">
    <property type="nucleotide sequence ID" value="NZ_VNHY01000002.1"/>
</dbReference>
<dbReference type="SUPFAM" id="SSF55326">
    <property type="entry name" value="PurM N-terminal domain-like"/>
    <property type="match status" value="1"/>
</dbReference>
<sequence length="345" mass="37897">MADSLNSPNISDLSEEQIIALFADSLSSADGIGIGDDSSVTEGPSGLKQFLSTDLIVEHVHFRRQDISAHFLGHKALAVNLSDIAAMGGRPNGFYLSLALPKELSVSWLRQFRDGLLALAKKHNILLLGGDTTRSQNDIIVNITITGVGKPRQVKLRSEAKVGDVLCVTGTLGDSAAGLKILSNPDQYAHLTKSERQQLLESHQQPKPEVEKGQWLSQEKAVHAMIDVSDGLLRDAHHIAQQSQCRLNIELEQLPLSQAFKSFYEKNGINKQAQEFAVAGGEDYRLLLAVAEDAVKDLQKRYKQKFSTILHQIGSVSKGDSEVEILRDGSPVEVKEQEFKHFKES</sequence>
<dbReference type="InterPro" id="IPR036921">
    <property type="entry name" value="PurM-like_N_sf"/>
</dbReference>
<dbReference type="InterPro" id="IPR006283">
    <property type="entry name" value="ThiL-like"/>
</dbReference>
<dbReference type="GO" id="GO:0009228">
    <property type="term" value="P:thiamine biosynthetic process"/>
    <property type="evidence" value="ECO:0007669"/>
    <property type="project" value="UniProtKB-KW"/>
</dbReference>
<feature type="binding site" evidence="2">
    <location>
        <position position="53"/>
    </location>
    <ligand>
        <name>Mg(2+)</name>
        <dbReference type="ChEBI" id="CHEBI:18420"/>
        <label>1</label>
    </ligand>
</feature>
<feature type="binding site" evidence="2">
    <location>
        <position position="83"/>
    </location>
    <ligand>
        <name>Mg(2+)</name>
        <dbReference type="ChEBI" id="CHEBI:18420"/>
        <label>3</label>
    </ligand>
</feature>
<comment type="miscellaneous">
    <text evidence="2">Reaction mechanism of ThiL seems to utilize a direct, inline transfer of the gamma-phosphate of ATP to TMP rather than a phosphorylated enzyme intermediate.</text>
</comment>
<feature type="binding site" evidence="2">
    <location>
        <position position="37"/>
    </location>
    <ligand>
        <name>Mg(2+)</name>
        <dbReference type="ChEBI" id="CHEBI:18420"/>
        <label>4</label>
    </ligand>
</feature>
<dbReference type="AlphaFoldDB" id="A0A5D3YK68"/>
<feature type="domain" description="PurM-like C-terminal" evidence="4">
    <location>
        <begin position="161"/>
        <end position="323"/>
    </location>
</feature>
<feature type="binding site" evidence="2">
    <location>
        <position position="83"/>
    </location>
    <ligand>
        <name>Mg(2+)</name>
        <dbReference type="ChEBI" id="CHEBI:18420"/>
        <label>2</label>
    </ligand>
</feature>
<comment type="catalytic activity">
    <reaction evidence="2">
        <text>thiamine phosphate + ATP = thiamine diphosphate + ADP</text>
        <dbReference type="Rhea" id="RHEA:15913"/>
        <dbReference type="ChEBI" id="CHEBI:30616"/>
        <dbReference type="ChEBI" id="CHEBI:37575"/>
        <dbReference type="ChEBI" id="CHEBI:58937"/>
        <dbReference type="ChEBI" id="CHEBI:456216"/>
        <dbReference type="EC" id="2.7.4.16"/>
    </reaction>
</comment>
<dbReference type="OrthoDB" id="9802811at2"/>
<dbReference type="Pfam" id="PF02769">
    <property type="entry name" value="AIRS_C"/>
    <property type="match status" value="1"/>
</dbReference>
<comment type="function">
    <text evidence="2">Catalyzes the ATP-dependent phosphorylation of thiamine-monophosphate (TMP) to form thiamine-pyrophosphate (TPP), the active form of vitamin B1.</text>
</comment>
<reference evidence="5 6" key="1">
    <citation type="submission" date="2019-07" db="EMBL/GenBank/DDBJ databases">
        <title>Genomic Encyclopedia of Archaeal and Bacterial Type Strains, Phase II (KMG-II): from individual species to whole genera.</title>
        <authorList>
            <person name="Goeker M."/>
        </authorList>
    </citation>
    <scope>NUCLEOTIDE SEQUENCE [LARGE SCALE GENOMIC DNA]</scope>
    <source>
        <strain evidence="5 6">DSM 21935</strain>
    </source>
</reference>
<dbReference type="InterPro" id="IPR016188">
    <property type="entry name" value="PurM-like_N"/>
</dbReference>
<feature type="binding site" evidence="2">
    <location>
        <position position="83"/>
    </location>
    <ligand>
        <name>Mg(2+)</name>
        <dbReference type="ChEBI" id="CHEBI:18420"/>
        <label>4</label>
    </ligand>
</feature>
<protein>
    <recommendedName>
        <fullName evidence="2">Thiamine-monophosphate kinase</fullName>
        <shortName evidence="2">TMP kinase</shortName>
        <shortName evidence="2">Thiamine-phosphate kinase</shortName>
        <ecNumber evidence="2">2.7.4.16</ecNumber>
    </recommendedName>
</protein>
<feature type="binding site" evidence="2">
    <location>
        <position position="52"/>
    </location>
    <ligand>
        <name>Mg(2+)</name>
        <dbReference type="ChEBI" id="CHEBI:18420"/>
        <label>4</label>
    </ligand>
</feature>
<comment type="caution">
    <text evidence="2">Lacks conserved residue(s) required for the propagation of feature annotation.</text>
</comment>
<dbReference type="NCBIfam" id="TIGR01379">
    <property type="entry name" value="thiL"/>
    <property type="match status" value="1"/>
</dbReference>
<dbReference type="UniPathway" id="UPA00060">
    <property type="reaction ID" value="UER00142"/>
</dbReference>
<dbReference type="Gene3D" id="3.30.1330.10">
    <property type="entry name" value="PurM-like, N-terminal domain"/>
    <property type="match status" value="1"/>
</dbReference>
<feature type="binding site" evidence="2">
    <location>
        <position position="230"/>
    </location>
    <ligand>
        <name>Mg(2+)</name>
        <dbReference type="ChEBI" id="CHEBI:18420"/>
        <label>5</label>
    </ligand>
</feature>
<keyword evidence="2" id="KW-0460">Magnesium</keyword>
<evidence type="ECO:0000313" key="6">
    <source>
        <dbReference type="Proteomes" id="UP000324595"/>
    </source>
</evidence>
<comment type="pathway">
    <text evidence="2">Cofactor biosynthesis; thiamine diphosphate biosynthesis; thiamine diphosphate from thiamine phosphate: step 1/1.</text>
</comment>
<keyword evidence="2" id="KW-0808">Transferase</keyword>
<keyword evidence="2" id="KW-0067">ATP-binding</keyword>
<dbReference type="CDD" id="cd02194">
    <property type="entry name" value="ThiL"/>
    <property type="match status" value="1"/>
</dbReference>
<name>A0A5D3YK68_9BACT</name>
<evidence type="ECO:0000256" key="2">
    <source>
        <dbReference type="HAMAP-Rule" id="MF_02128"/>
    </source>
</evidence>
<feature type="binding site" evidence="2">
    <location>
        <begin position="130"/>
        <end position="131"/>
    </location>
    <ligand>
        <name>ATP</name>
        <dbReference type="ChEBI" id="CHEBI:30616"/>
    </ligand>
</feature>
<dbReference type="Proteomes" id="UP000324595">
    <property type="component" value="Unassembled WGS sequence"/>
</dbReference>
<keyword evidence="6" id="KW-1185">Reference proteome</keyword>
<feature type="binding site" evidence="2">
    <location>
        <position position="61"/>
    </location>
    <ligand>
        <name>substrate</name>
    </ligand>
</feature>
<dbReference type="SUPFAM" id="SSF56042">
    <property type="entry name" value="PurM C-terminal domain-like"/>
    <property type="match status" value="1"/>
</dbReference>
<dbReference type="EC" id="2.7.4.16" evidence="2"/>
<dbReference type="GO" id="GO:0000287">
    <property type="term" value="F:magnesium ion binding"/>
    <property type="evidence" value="ECO:0007669"/>
    <property type="project" value="UniProtKB-UniRule"/>
</dbReference>
<dbReference type="PIRSF" id="PIRSF005303">
    <property type="entry name" value="Thiam_monoph_kin"/>
    <property type="match status" value="1"/>
</dbReference>
<dbReference type="Pfam" id="PF00586">
    <property type="entry name" value="AIRS"/>
    <property type="match status" value="1"/>
</dbReference>
<accession>A0A5D3YK68</accession>
<dbReference type="GO" id="GO:0009030">
    <property type="term" value="F:thiamine-phosphate kinase activity"/>
    <property type="evidence" value="ECO:0007669"/>
    <property type="project" value="UniProtKB-UniRule"/>
</dbReference>
<evidence type="ECO:0000313" key="5">
    <source>
        <dbReference type="EMBL" id="TYP93898.1"/>
    </source>
</evidence>
<feature type="binding site" evidence="2">
    <location>
        <position position="227"/>
    </location>
    <ligand>
        <name>Mg(2+)</name>
        <dbReference type="ChEBI" id="CHEBI:18420"/>
        <label>3</label>
    </ligand>
</feature>
<dbReference type="PANTHER" id="PTHR30270">
    <property type="entry name" value="THIAMINE-MONOPHOSPHATE KINASE"/>
    <property type="match status" value="1"/>
</dbReference>
<evidence type="ECO:0000259" key="4">
    <source>
        <dbReference type="Pfam" id="PF02769"/>
    </source>
</evidence>
<comment type="caution">
    <text evidence="5">The sequence shown here is derived from an EMBL/GenBank/DDBJ whole genome shotgun (WGS) entry which is preliminary data.</text>
</comment>
<evidence type="ECO:0000256" key="1">
    <source>
        <dbReference type="ARBA" id="ARBA00022977"/>
    </source>
</evidence>
<comment type="similarity">
    <text evidence="2">Belongs to the thiamine-monophosphate kinase family.</text>
</comment>
<keyword evidence="2" id="KW-0479">Metal-binding</keyword>
<keyword evidence="1 2" id="KW-0784">Thiamine biosynthesis</keyword>
<keyword evidence="2 5" id="KW-0418">Kinase</keyword>
<feature type="binding site" evidence="2">
    <location>
        <position position="37"/>
    </location>
    <ligand>
        <name>Mg(2+)</name>
        <dbReference type="ChEBI" id="CHEBI:18420"/>
        <label>3</label>
    </ligand>
</feature>
<feature type="binding site" evidence="2">
    <location>
        <position position="339"/>
    </location>
    <ligand>
        <name>substrate</name>
    </ligand>
</feature>
<dbReference type="HAMAP" id="MF_02128">
    <property type="entry name" value="TMP_kinase"/>
    <property type="match status" value="1"/>
</dbReference>
<dbReference type="GO" id="GO:0005524">
    <property type="term" value="F:ATP binding"/>
    <property type="evidence" value="ECO:0007669"/>
    <property type="project" value="UniProtKB-UniRule"/>
</dbReference>
<proteinExistence type="inferred from homology"/>
<feature type="binding site" evidence="2">
    <location>
        <position position="229"/>
    </location>
    <ligand>
        <name>ATP</name>
        <dbReference type="ChEBI" id="CHEBI:30616"/>
    </ligand>
</feature>
<dbReference type="InterPro" id="IPR010918">
    <property type="entry name" value="PurM-like_C_dom"/>
</dbReference>
<dbReference type="PANTHER" id="PTHR30270:SF0">
    <property type="entry name" value="THIAMINE-MONOPHOSPHATE KINASE"/>
    <property type="match status" value="1"/>
</dbReference>
<dbReference type="Gene3D" id="3.90.650.10">
    <property type="entry name" value="PurM-like C-terminal domain"/>
    <property type="match status" value="1"/>
</dbReference>
<dbReference type="InterPro" id="IPR036676">
    <property type="entry name" value="PurM-like_C_sf"/>
</dbReference>